<dbReference type="GO" id="GO:0005509">
    <property type="term" value="F:calcium ion binding"/>
    <property type="evidence" value="ECO:0007669"/>
    <property type="project" value="InterPro"/>
</dbReference>
<dbReference type="Proteomes" id="UP000242188">
    <property type="component" value="Unassembled WGS sequence"/>
</dbReference>
<dbReference type="GO" id="GO:0030867">
    <property type="term" value="C:rough endoplasmic reticulum membrane"/>
    <property type="evidence" value="ECO:0007669"/>
    <property type="project" value="UniProtKB-SubCell"/>
</dbReference>
<evidence type="ECO:0000256" key="8">
    <source>
        <dbReference type="SAM" id="MobiDB-lite"/>
    </source>
</evidence>
<keyword evidence="12" id="KW-1185">Reference proteome</keyword>
<feature type="region of interest" description="Disordered" evidence="8">
    <location>
        <begin position="421"/>
        <end position="477"/>
    </location>
</feature>
<comment type="subcellular location">
    <subcellularLocation>
        <location evidence="4">Rough endoplasmic reticulum membrane</location>
        <topology evidence="4">Single-pass type I membrane protein</topology>
    </subcellularLocation>
</comment>
<feature type="compositionally biased region" description="Basic and acidic residues" evidence="8">
    <location>
        <begin position="430"/>
        <end position="463"/>
    </location>
</feature>
<gene>
    <name evidence="11" type="ORF">KP79_PYT19265</name>
</gene>
<sequence length="477" mass="54883">MSNMKSISCCLVLTFILVIGITVVKSGNPHDADIEDNDFAEFEDFEDGVEVLEDEDRAEFPDDVEVQQQKEGGAEGEDDEETTIENEDDDDEFEHFTDEDEFIGFDKGQSPSSGKSKDKLPNLKMTEVPGHLRTNWDSFYMEILMLAGLAVYFLNFIHGKNKNHKLAQAWLQSNRDLLESNFHIVGDDGSTKEAQAGTLMKESENVYALWCSGRSALEGMLVELRLLKRQDLISTMTNMFKPASDQILVTIDLDKNVMDKFVFAIAMKRSCAKLHKEMIDLSQFTEKKNLDKYSDMPSSYQLLSEVGEASNALLDKKVCQVLTKFEGQVEFMHFSDQFCGAKSQDESQATKMPEVKPVMIFCFNVPGKGKSKPTDMEQMKPLLQLVFYCLEKVSRLQLGKEARNKSEKNRKKAEEQFLKAAHSQLQEAAQLRREEKRRNEKERIMNEEDPDKTRKWEERESRREMKRKQPKMKMMKI</sequence>
<dbReference type="PANTHER" id="PTHR12883">
    <property type="entry name" value="ADIPOCYTE-SPECIFIC PROTEIN 4-RELATED"/>
    <property type="match status" value="1"/>
</dbReference>
<comment type="caution">
    <text evidence="11">The sequence shown here is derived from an EMBL/GenBank/DDBJ whole genome shotgun (WGS) entry which is preliminary data.</text>
</comment>
<name>A0A210PGL3_MIZYE</name>
<proteinExistence type="inferred from homology"/>
<accession>A0A210PGL3</accession>
<keyword evidence="2 9" id="KW-1133">Transmembrane helix</keyword>
<dbReference type="Pfam" id="PF07946">
    <property type="entry name" value="CCDC47"/>
    <property type="match status" value="1"/>
</dbReference>
<keyword evidence="10" id="KW-0732">Signal</keyword>
<dbReference type="GO" id="GO:0032469">
    <property type="term" value="P:endoplasmic reticulum calcium ion homeostasis"/>
    <property type="evidence" value="ECO:0007669"/>
    <property type="project" value="InterPro"/>
</dbReference>
<feature type="transmembrane region" description="Helical" evidence="9">
    <location>
        <begin position="139"/>
        <end position="157"/>
    </location>
</feature>
<dbReference type="OrthoDB" id="10039147at2759"/>
<evidence type="ECO:0000256" key="1">
    <source>
        <dbReference type="ARBA" id="ARBA00022692"/>
    </source>
</evidence>
<feature type="compositionally biased region" description="Acidic residues" evidence="8">
    <location>
        <begin position="56"/>
        <end position="65"/>
    </location>
</feature>
<evidence type="ECO:0000256" key="4">
    <source>
        <dbReference type="ARBA" id="ARBA00034697"/>
    </source>
</evidence>
<dbReference type="STRING" id="6573.A0A210PGL3"/>
<evidence type="ECO:0000256" key="5">
    <source>
        <dbReference type="ARBA" id="ARBA00034746"/>
    </source>
</evidence>
<feature type="region of interest" description="Disordered" evidence="8">
    <location>
        <begin position="103"/>
        <end position="122"/>
    </location>
</feature>
<evidence type="ECO:0000256" key="2">
    <source>
        <dbReference type="ARBA" id="ARBA00022989"/>
    </source>
</evidence>
<feature type="chain" id="PRO_5012577891" description="PAT complex subunit CCDC47" evidence="10">
    <location>
        <begin position="27"/>
        <end position="477"/>
    </location>
</feature>
<evidence type="ECO:0000256" key="3">
    <source>
        <dbReference type="ARBA" id="ARBA00023136"/>
    </source>
</evidence>
<reference evidence="11 12" key="1">
    <citation type="journal article" date="2017" name="Nat. Ecol. Evol.">
        <title>Scallop genome provides insights into evolution of bilaterian karyotype and development.</title>
        <authorList>
            <person name="Wang S."/>
            <person name="Zhang J."/>
            <person name="Jiao W."/>
            <person name="Li J."/>
            <person name="Xun X."/>
            <person name="Sun Y."/>
            <person name="Guo X."/>
            <person name="Huan P."/>
            <person name="Dong B."/>
            <person name="Zhang L."/>
            <person name="Hu X."/>
            <person name="Sun X."/>
            <person name="Wang J."/>
            <person name="Zhao C."/>
            <person name="Wang Y."/>
            <person name="Wang D."/>
            <person name="Huang X."/>
            <person name="Wang R."/>
            <person name="Lv J."/>
            <person name="Li Y."/>
            <person name="Zhang Z."/>
            <person name="Liu B."/>
            <person name="Lu W."/>
            <person name="Hui Y."/>
            <person name="Liang J."/>
            <person name="Zhou Z."/>
            <person name="Hou R."/>
            <person name="Li X."/>
            <person name="Liu Y."/>
            <person name="Li H."/>
            <person name="Ning X."/>
            <person name="Lin Y."/>
            <person name="Zhao L."/>
            <person name="Xing Q."/>
            <person name="Dou J."/>
            <person name="Li Y."/>
            <person name="Mao J."/>
            <person name="Guo H."/>
            <person name="Dou H."/>
            <person name="Li T."/>
            <person name="Mu C."/>
            <person name="Jiang W."/>
            <person name="Fu Q."/>
            <person name="Fu X."/>
            <person name="Miao Y."/>
            <person name="Liu J."/>
            <person name="Yu Q."/>
            <person name="Li R."/>
            <person name="Liao H."/>
            <person name="Li X."/>
            <person name="Kong Y."/>
            <person name="Jiang Z."/>
            <person name="Chourrout D."/>
            <person name="Li R."/>
            <person name="Bao Z."/>
        </authorList>
    </citation>
    <scope>NUCLEOTIDE SEQUENCE [LARGE SCALE GENOMIC DNA]</scope>
    <source>
        <strain evidence="11 12">PY_sf001</strain>
    </source>
</reference>
<dbReference type="EMBL" id="NEDP02076716">
    <property type="protein sequence ID" value="OWF35644.1"/>
    <property type="molecule type" value="Genomic_DNA"/>
</dbReference>
<evidence type="ECO:0000256" key="10">
    <source>
        <dbReference type="SAM" id="SignalP"/>
    </source>
</evidence>
<evidence type="ECO:0000313" key="12">
    <source>
        <dbReference type="Proteomes" id="UP000242188"/>
    </source>
</evidence>
<comment type="similarity">
    <text evidence="5">Belongs to the CCDC47 family.</text>
</comment>
<evidence type="ECO:0000256" key="6">
    <source>
        <dbReference type="ARBA" id="ARBA00034875"/>
    </source>
</evidence>
<feature type="compositionally biased region" description="Basic residues" evidence="8">
    <location>
        <begin position="464"/>
        <end position="477"/>
    </location>
</feature>
<evidence type="ECO:0000256" key="7">
    <source>
        <dbReference type="ARBA" id="ARBA00034902"/>
    </source>
</evidence>
<evidence type="ECO:0000256" key="9">
    <source>
        <dbReference type="SAM" id="Phobius"/>
    </source>
</evidence>
<feature type="compositionally biased region" description="Acidic residues" evidence="8">
    <location>
        <begin position="74"/>
        <end position="92"/>
    </location>
</feature>
<dbReference type="AlphaFoldDB" id="A0A210PGL3"/>
<protein>
    <recommendedName>
        <fullName evidence="6">PAT complex subunit CCDC47</fullName>
    </recommendedName>
    <alternativeName>
        <fullName evidence="7">Coiled-coil domain-containing protein 47</fullName>
    </alternativeName>
</protein>
<keyword evidence="1 9" id="KW-0812">Transmembrane</keyword>
<dbReference type="PANTHER" id="PTHR12883:SF0">
    <property type="entry name" value="PAT COMPLEX SUBUNIT CCDC47"/>
    <property type="match status" value="1"/>
</dbReference>
<organism evidence="11 12">
    <name type="scientific">Mizuhopecten yessoensis</name>
    <name type="common">Japanese scallop</name>
    <name type="synonym">Patinopecten yessoensis</name>
    <dbReference type="NCBI Taxonomy" id="6573"/>
    <lineage>
        <taxon>Eukaryota</taxon>
        <taxon>Metazoa</taxon>
        <taxon>Spiralia</taxon>
        <taxon>Lophotrochozoa</taxon>
        <taxon>Mollusca</taxon>
        <taxon>Bivalvia</taxon>
        <taxon>Autobranchia</taxon>
        <taxon>Pteriomorphia</taxon>
        <taxon>Pectinida</taxon>
        <taxon>Pectinoidea</taxon>
        <taxon>Pectinidae</taxon>
        <taxon>Mizuhopecten</taxon>
    </lineage>
</organism>
<dbReference type="InterPro" id="IPR012879">
    <property type="entry name" value="CCDC47"/>
</dbReference>
<keyword evidence="3 9" id="KW-0472">Membrane</keyword>
<feature type="signal peptide" evidence="10">
    <location>
        <begin position="1"/>
        <end position="26"/>
    </location>
</feature>
<evidence type="ECO:0000313" key="11">
    <source>
        <dbReference type="EMBL" id="OWF35644.1"/>
    </source>
</evidence>
<feature type="region of interest" description="Disordered" evidence="8">
    <location>
        <begin position="56"/>
        <end position="92"/>
    </location>
</feature>